<dbReference type="InterPro" id="IPR034014">
    <property type="entry name" value="Zn_ribbon_RPC11_C"/>
</dbReference>
<dbReference type="GO" id="GO:0005666">
    <property type="term" value="C:RNA polymerase III complex"/>
    <property type="evidence" value="ECO:0007669"/>
    <property type="project" value="TreeGrafter"/>
</dbReference>
<dbReference type="GO" id="GO:0003676">
    <property type="term" value="F:nucleic acid binding"/>
    <property type="evidence" value="ECO:0007669"/>
    <property type="project" value="InterPro"/>
</dbReference>
<dbReference type="EMBL" id="JAVRJZ010000002">
    <property type="protein sequence ID" value="KAK2726327.1"/>
    <property type="molecule type" value="Genomic_DNA"/>
</dbReference>
<comment type="similarity">
    <text evidence="2">Belongs to the archaeal RpoM/eukaryotic RPA12/RPB9/RPC11 RNA polymerase family.</text>
</comment>
<dbReference type="PROSITE" id="PS51133">
    <property type="entry name" value="ZF_TFIIS_2"/>
    <property type="match status" value="1"/>
</dbReference>
<dbReference type="Gene3D" id="2.20.25.10">
    <property type="match status" value="1"/>
</dbReference>
<evidence type="ECO:0000256" key="1">
    <source>
        <dbReference type="ARBA" id="ARBA00004123"/>
    </source>
</evidence>
<dbReference type="Pfam" id="PF01096">
    <property type="entry name" value="Zn_ribbon_TFIIS"/>
    <property type="match status" value="1"/>
</dbReference>
<dbReference type="Proteomes" id="UP001187531">
    <property type="component" value="Unassembled WGS sequence"/>
</dbReference>
<evidence type="ECO:0000256" key="11">
    <source>
        <dbReference type="ARBA" id="ARBA00044007"/>
    </source>
</evidence>
<keyword evidence="17" id="KW-1185">Reference proteome</keyword>
<dbReference type="GO" id="GO:0008270">
    <property type="term" value="F:zinc ion binding"/>
    <property type="evidence" value="ECO:0007669"/>
    <property type="project" value="UniProtKB-KW"/>
</dbReference>
<dbReference type="SMART" id="SM00440">
    <property type="entry name" value="ZnF_C2C2"/>
    <property type="match status" value="1"/>
</dbReference>
<evidence type="ECO:0000256" key="14">
    <source>
        <dbReference type="PROSITE-ProRule" id="PRU00472"/>
    </source>
</evidence>
<evidence type="ECO:0000256" key="4">
    <source>
        <dbReference type="ARBA" id="ARBA00022478"/>
    </source>
</evidence>
<evidence type="ECO:0000256" key="12">
    <source>
        <dbReference type="ARBA" id="ARBA00054653"/>
    </source>
</evidence>
<comment type="subcellular location">
    <subcellularLocation>
        <location evidence="1">Nucleus</location>
    </subcellularLocation>
</comment>
<evidence type="ECO:0000256" key="9">
    <source>
        <dbReference type="ARBA" id="ARBA00023242"/>
    </source>
</evidence>
<evidence type="ECO:0000313" key="16">
    <source>
        <dbReference type="EMBL" id="KAK2726327.1"/>
    </source>
</evidence>
<comment type="subunit">
    <text evidence="11">Component of the RNA polymerase III complex consisting of 17 subunits: a ten-subunit horseshoe-shaped catalytic core composed of POLR3A/RPC1, POLR3B/RPC2, POLR1C/RPAC1, POLR1D/RPAC2, POLR3K/RPC10, POLR2E/RPABC1, POLR2F/RPABC2, POLR2H/RPABC3, POLR2K/RPABC4 and POLR2L/RPABC5; a mobile stalk composed of two subunits POLR3H/RPC8 and CRCP/RPC9, protruding from the core and functioning primarily in transcription initiation; and additional subunits homologous to general transcription factors of the RNA polymerase II machinery, POLR3C/RPC3-POLR3F/RPC6-POLR3G/RPC7 heterotrimer required for transcription initiation and POLR3D/RPC4-POLR3E/RPC5 heterodimer involved in both transcription initiation and termination.</text>
</comment>
<keyword evidence="6 14" id="KW-0863">Zinc-finger</keyword>
<evidence type="ECO:0000259" key="15">
    <source>
        <dbReference type="PROSITE" id="PS51133"/>
    </source>
</evidence>
<dbReference type="GO" id="GO:0006386">
    <property type="term" value="P:termination of RNA polymerase III transcription"/>
    <property type="evidence" value="ECO:0007669"/>
    <property type="project" value="TreeGrafter"/>
</dbReference>
<dbReference type="InterPro" id="IPR001222">
    <property type="entry name" value="Znf_TFIIS"/>
</dbReference>
<keyword evidence="7" id="KW-0862">Zinc</keyword>
<name>A0AA88LDF2_ARTSF</name>
<dbReference type="CDD" id="cd10509">
    <property type="entry name" value="Zn-ribbon_RPC11"/>
    <property type="match status" value="1"/>
</dbReference>
<evidence type="ECO:0000256" key="7">
    <source>
        <dbReference type="ARBA" id="ARBA00022833"/>
    </source>
</evidence>
<evidence type="ECO:0000313" key="17">
    <source>
        <dbReference type="Proteomes" id="UP001187531"/>
    </source>
</evidence>
<gene>
    <name evidence="16" type="ORF">QYM36_000688</name>
</gene>
<organism evidence="16 17">
    <name type="scientific">Artemia franciscana</name>
    <name type="common">Brine shrimp</name>
    <name type="synonym">Artemia sanfranciscana</name>
    <dbReference type="NCBI Taxonomy" id="6661"/>
    <lineage>
        <taxon>Eukaryota</taxon>
        <taxon>Metazoa</taxon>
        <taxon>Ecdysozoa</taxon>
        <taxon>Arthropoda</taxon>
        <taxon>Crustacea</taxon>
        <taxon>Branchiopoda</taxon>
        <taxon>Anostraca</taxon>
        <taxon>Artemiidae</taxon>
        <taxon>Artemia</taxon>
    </lineage>
</organism>
<dbReference type="FunFam" id="2.20.25.10:FF:000005">
    <property type="entry name" value="DNA-directed RNA polymerase subunit"/>
    <property type="match status" value="1"/>
</dbReference>
<dbReference type="InterPro" id="IPR012164">
    <property type="entry name" value="Rpa12/Rpb9/Rpc10/TFS"/>
</dbReference>
<dbReference type="PANTHER" id="PTHR11239:SF12">
    <property type="entry name" value="DNA-DIRECTED RNA POLYMERASE III SUBUNIT RPC10"/>
    <property type="match status" value="1"/>
</dbReference>
<comment type="function">
    <text evidence="12">Core component of RNA polymerase III (Pol III) which synthesizes small non-coding RNAs using the four ribonucleoside triphosphates as substrates. Can mediate Pol I proofreading of the nascent RNA transcript. Anchors into the Pol III active site to constantly monitor transcription fidelity, cleaves mis-incorporated 5'-ribonucleotides and restarts the transcription process. Once Pol III reaches the poly(dT) termination signal, can induce Pol III clamp opening and transcription termination. Pol III plays an important role in sensing and limiting infection by intracellular bacteria and DNA viruses. Acts as a nuclear and cytosolic DNA sensor involved in innate immune response. Can sense non-self dsDNA that serves as template for transcription into dsRNA. The non-self RNA polymerase III transcripts, such as Epstein-Barr virus-encoded RNAs (EBERs) induce type I interferon and NF-kappa-B through the RIG-I pathway.</text>
</comment>
<protein>
    <recommendedName>
        <fullName evidence="3">DNA-directed RNA polymerase III subunit RPC10</fullName>
    </recommendedName>
    <alternativeName>
        <fullName evidence="13">DNA-directed RNA polymerase III subunit K</fullName>
    </alternativeName>
    <alternativeName>
        <fullName evidence="10">RNA polymerase III subunit C11</fullName>
    </alternativeName>
</protein>
<feature type="domain" description="TFIIS-type" evidence="15">
    <location>
        <begin position="76"/>
        <end position="116"/>
    </location>
</feature>
<keyword evidence="4" id="KW-0240">DNA-directed RNA polymerase</keyword>
<evidence type="ECO:0000256" key="2">
    <source>
        <dbReference type="ARBA" id="ARBA00008925"/>
    </source>
</evidence>
<evidence type="ECO:0000256" key="6">
    <source>
        <dbReference type="ARBA" id="ARBA00022771"/>
    </source>
</evidence>
<comment type="caution">
    <text evidence="16">The sequence shown here is derived from an EMBL/GenBank/DDBJ whole genome shotgun (WGS) entry which is preliminary data.</text>
</comment>
<evidence type="ECO:0000256" key="5">
    <source>
        <dbReference type="ARBA" id="ARBA00022723"/>
    </source>
</evidence>
<accession>A0AA88LDF2</accession>
<evidence type="ECO:0000256" key="3">
    <source>
        <dbReference type="ARBA" id="ARBA00020093"/>
    </source>
</evidence>
<dbReference type="SUPFAM" id="SSF57783">
    <property type="entry name" value="Zinc beta-ribbon"/>
    <property type="match status" value="1"/>
</dbReference>
<keyword evidence="8" id="KW-0804">Transcription</keyword>
<reference evidence="16" key="1">
    <citation type="submission" date="2023-07" db="EMBL/GenBank/DDBJ databases">
        <title>Chromosome-level genome assembly of Artemia franciscana.</title>
        <authorList>
            <person name="Jo E."/>
        </authorList>
    </citation>
    <scope>NUCLEOTIDE SEQUENCE</scope>
    <source>
        <tissue evidence="16">Whole body</tissue>
    </source>
</reference>
<dbReference type="PANTHER" id="PTHR11239">
    <property type="entry name" value="DNA-DIRECTED RNA POLYMERASE"/>
    <property type="match status" value="1"/>
</dbReference>
<feature type="non-terminal residue" evidence="16">
    <location>
        <position position="1"/>
    </location>
</feature>
<keyword evidence="5" id="KW-0479">Metal-binding</keyword>
<proteinExistence type="inferred from homology"/>
<dbReference type="AlphaFoldDB" id="A0AA88LDF2"/>
<evidence type="ECO:0000256" key="10">
    <source>
        <dbReference type="ARBA" id="ARBA00029985"/>
    </source>
</evidence>
<dbReference type="PROSITE" id="PS00466">
    <property type="entry name" value="ZF_TFIIS_1"/>
    <property type="match status" value="1"/>
</dbReference>
<dbReference type="GO" id="GO:0003899">
    <property type="term" value="F:DNA-directed RNA polymerase activity"/>
    <property type="evidence" value="ECO:0007669"/>
    <property type="project" value="InterPro"/>
</dbReference>
<evidence type="ECO:0000256" key="13">
    <source>
        <dbReference type="ARBA" id="ARBA00078854"/>
    </source>
</evidence>
<keyword evidence="9" id="KW-0539">Nucleus</keyword>
<evidence type="ECO:0000256" key="8">
    <source>
        <dbReference type="ARBA" id="ARBA00023163"/>
    </source>
</evidence>
<sequence length="117" mass="13214">EHFVTKHSINMLTLDGMTLYSIPDRKLNNRGRPSGDLVIFVKLALRSSLLELNDHYLAEVDDIIGGSDTWKNADTTDAQCPKCGFGKAYFMQIQTRSADEPMTTILRCCECANVWRD</sequence>